<name>A0A097DBH0_9MAGN</name>
<evidence type="ECO:0000313" key="1">
    <source>
        <dbReference type="EMBL" id="AIS92481.1"/>
    </source>
</evidence>
<reference evidence="1" key="1">
    <citation type="journal article" date="2014" name="Phytochemistry">
        <title>Multiple genes of mevalonate and non-mevalonate pathways contribute to high aconites content in an endangered medicinal herb, Aconitum heterophyllum Wall.</title>
        <authorList>
            <person name="Malhotra N."/>
            <person name="Kumar V."/>
            <person name="Sood H."/>
            <person name="Singh T.R."/>
            <person name="Chauhan R.S."/>
        </authorList>
    </citation>
    <scope>NUCLEOTIDE SEQUENCE</scope>
    <source>
        <tissue evidence="1">Leaf</tissue>
    </source>
</reference>
<sequence length="89" mass="10215">MPDIQLASFLRLVTSWHWILVTKASRRRASSFQLLPTLYFIHWARMPRAKVWRLPTEFLWVGPLTLHEETGYFVSAASARSGLPSGNTS</sequence>
<proteinExistence type="predicted"/>
<gene>
    <name evidence="1" type="primary">HMGS</name>
</gene>
<dbReference type="AlphaFoldDB" id="A0A097DBH0"/>
<protein>
    <submittedName>
        <fullName evidence="1">Hydroxymethylglutaryl-CoA synthase</fullName>
    </submittedName>
</protein>
<accession>A0A097DBH0</accession>
<feature type="non-terminal residue" evidence="1">
    <location>
        <position position="89"/>
    </location>
</feature>
<dbReference type="EMBL" id="KF961193">
    <property type="protein sequence ID" value="AIS92481.1"/>
    <property type="molecule type" value="Genomic_DNA"/>
</dbReference>
<organism evidence="1">
    <name type="scientific">Aconitum heterophyllum</name>
    <dbReference type="NCBI Taxonomy" id="279769"/>
    <lineage>
        <taxon>Eukaryota</taxon>
        <taxon>Viridiplantae</taxon>
        <taxon>Streptophyta</taxon>
        <taxon>Embryophyta</taxon>
        <taxon>Tracheophyta</taxon>
        <taxon>Spermatophyta</taxon>
        <taxon>Magnoliopsida</taxon>
        <taxon>Ranunculales</taxon>
        <taxon>Ranunculaceae</taxon>
        <taxon>Ranunculoideae</taxon>
        <taxon>Delphinieae</taxon>
        <taxon>Aconitum</taxon>
    </lineage>
</organism>